<protein>
    <submittedName>
        <fullName evidence="1">Uncharacterized protein</fullName>
    </submittedName>
</protein>
<sequence length="32" mass="3718">MMCYHAKKSMLLRHIPTHNIMLSKTNLCASSR</sequence>
<proteinExistence type="predicted"/>
<dbReference type="EMBL" id="BK015870">
    <property type="protein sequence ID" value="DAD70835.1"/>
    <property type="molecule type" value="Genomic_DNA"/>
</dbReference>
<accession>A0A8S5LLT7</accession>
<name>A0A8S5LLT7_9CAUD</name>
<evidence type="ECO:0000313" key="1">
    <source>
        <dbReference type="EMBL" id="DAD70835.1"/>
    </source>
</evidence>
<organism evidence="1">
    <name type="scientific">Siphoviridae sp. ctKcB20</name>
    <dbReference type="NCBI Taxonomy" id="2827568"/>
    <lineage>
        <taxon>Viruses</taxon>
        <taxon>Duplodnaviria</taxon>
        <taxon>Heunggongvirae</taxon>
        <taxon>Uroviricota</taxon>
        <taxon>Caudoviricetes</taxon>
    </lineage>
</organism>
<reference evidence="1" key="1">
    <citation type="journal article" date="2021" name="Proc. Natl. Acad. Sci. U.S.A.">
        <title>A Catalog of Tens of Thousands of Viruses from Human Metagenomes Reveals Hidden Associations with Chronic Diseases.</title>
        <authorList>
            <person name="Tisza M.J."/>
            <person name="Buck C.B."/>
        </authorList>
    </citation>
    <scope>NUCLEOTIDE SEQUENCE</scope>
    <source>
        <strain evidence="1">CtKcB20</strain>
    </source>
</reference>